<gene>
    <name evidence="1" type="ORF">LOK49_LG09G01343</name>
</gene>
<dbReference type="EMBL" id="CM045765">
    <property type="protein sequence ID" value="KAI8000479.1"/>
    <property type="molecule type" value="Genomic_DNA"/>
</dbReference>
<dbReference type="Proteomes" id="UP001060215">
    <property type="component" value="Chromosome 8"/>
</dbReference>
<keyword evidence="2" id="KW-1185">Reference proteome</keyword>
<sequence>MVPELLDWFAALLLVCSLARLVCCPPGCGLVGVACVFFSVEWLVLFWYLIWFCFGLLLFSLSAILQGWFAAPMVFDLVLFWIAGGAFLLSWYLPGVCFVLVCLEYAVSCCPPAVQGLLLLLWIKLLSINSFTLAQTTLLFFLCRPPLIKLAHYVEIGHCR</sequence>
<organism evidence="1 2">
    <name type="scientific">Camellia lanceoleosa</name>
    <dbReference type="NCBI Taxonomy" id="1840588"/>
    <lineage>
        <taxon>Eukaryota</taxon>
        <taxon>Viridiplantae</taxon>
        <taxon>Streptophyta</taxon>
        <taxon>Embryophyta</taxon>
        <taxon>Tracheophyta</taxon>
        <taxon>Spermatophyta</taxon>
        <taxon>Magnoliopsida</taxon>
        <taxon>eudicotyledons</taxon>
        <taxon>Gunneridae</taxon>
        <taxon>Pentapetalae</taxon>
        <taxon>asterids</taxon>
        <taxon>Ericales</taxon>
        <taxon>Theaceae</taxon>
        <taxon>Camellia</taxon>
    </lineage>
</organism>
<proteinExistence type="predicted"/>
<comment type="caution">
    <text evidence="1">The sequence shown here is derived from an EMBL/GenBank/DDBJ whole genome shotgun (WGS) entry which is preliminary data.</text>
</comment>
<reference evidence="1 2" key="1">
    <citation type="journal article" date="2022" name="Plant J.">
        <title>Chromosome-level genome of Camellia lanceoleosa provides a valuable resource for understanding genome evolution and self-incompatibility.</title>
        <authorList>
            <person name="Gong W."/>
            <person name="Xiao S."/>
            <person name="Wang L."/>
            <person name="Liao Z."/>
            <person name="Chang Y."/>
            <person name="Mo W."/>
            <person name="Hu G."/>
            <person name="Li W."/>
            <person name="Zhao G."/>
            <person name="Zhu H."/>
            <person name="Hu X."/>
            <person name="Ji K."/>
            <person name="Xiang X."/>
            <person name="Song Q."/>
            <person name="Yuan D."/>
            <person name="Jin S."/>
            <person name="Zhang L."/>
        </authorList>
    </citation>
    <scope>NUCLEOTIDE SEQUENCE [LARGE SCALE GENOMIC DNA]</scope>
    <source>
        <strain evidence="1">SQ_2022a</strain>
    </source>
</reference>
<evidence type="ECO:0000313" key="1">
    <source>
        <dbReference type="EMBL" id="KAI8000479.1"/>
    </source>
</evidence>
<accession>A0ACC0GHN1</accession>
<evidence type="ECO:0000313" key="2">
    <source>
        <dbReference type="Proteomes" id="UP001060215"/>
    </source>
</evidence>
<protein>
    <submittedName>
        <fullName evidence="1">Uncharacterized protein</fullName>
    </submittedName>
</protein>
<name>A0ACC0GHN1_9ERIC</name>